<gene>
    <name evidence="2" type="ORF">AYI69_g5308</name>
</gene>
<name>A0A1R1Y7L6_9FUNG</name>
<reference evidence="3" key="1">
    <citation type="submission" date="2017-01" db="EMBL/GenBank/DDBJ databases">
        <authorList>
            <person name="Wang Y."/>
            <person name="White M."/>
            <person name="Kvist S."/>
            <person name="Moncalvo J.-M."/>
        </authorList>
    </citation>
    <scope>NUCLEOTIDE SEQUENCE [LARGE SCALE GENOMIC DNA]</scope>
    <source>
        <strain evidence="3">ID-206-W2</strain>
    </source>
</reference>
<feature type="region of interest" description="Disordered" evidence="1">
    <location>
        <begin position="1"/>
        <end position="28"/>
    </location>
</feature>
<dbReference type="EMBL" id="LSSM01002203">
    <property type="protein sequence ID" value="OMJ22656.1"/>
    <property type="molecule type" value="Genomic_DNA"/>
</dbReference>
<comment type="caution">
    <text evidence="2">The sequence shown here is derived from an EMBL/GenBank/DDBJ whole genome shotgun (WGS) entry which is preliminary data.</text>
</comment>
<dbReference type="AlphaFoldDB" id="A0A1R1Y7L6"/>
<dbReference type="Proteomes" id="UP000187429">
    <property type="component" value="Unassembled WGS sequence"/>
</dbReference>
<evidence type="ECO:0000313" key="2">
    <source>
        <dbReference type="EMBL" id="OMJ22656.1"/>
    </source>
</evidence>
<organism evidence="2 3">
    <name type="scientific">Smittium culicis</name>
    <dbReference type="NCBI Taxonomy" id="133412"/>
    <lineage>
        <taxon>Eukaryota</taxon>
        <taxon>Fungi</taxon>
        <taxon>Fungi incertae sedis</taxon>
        <taxon>Zoopagomycota</taxon>
        <taxon>Kickxellomycotina</taxon>
        <taxon>Harpellomycetes</taxon>
        <taxon>Harpellales</taxon>
        <taxon>Legeriomycetaceae</taxon>
        <taxon>Smittium</taxon>
    </lineage>
</organism>
<accession>A0A1R1Y7L6</accession>
<protein>
    <submittedName>
        <fullName evidence="2">Uncharacterized protein</fullName>
    </submittedName>
</protein>
<proteinExistence type="predicted"/>
<keyword evidence="3" id="KW-1185">Reference proteome</keyword>
<sequence length="72" mass="8119">MLIANKKINISMHEDSEDSDSRGGPSRNRCNRFVKHSLGQFLCTSPVIDNNTDLSRLAAYFRRAMSINPTYG</sequence>
<dbReference type="OrthoDB" id="10537089at2759"/>
<evidence type="ECO:0000313" key="3">
    <source>
        <dbReference type="Proteomes" id="UP000187429"/>
    </source>
</evidence>
<evidence type="ECO:0000256" key="1">
    <source>
        <dbReference type="SAM" id="MobiDB-lite"/>
    </source>
</evidence>